<protein>
    <recommendedName>
        <fullName evidence="1">DUF6472 domain-containing protein</fullName>
    </recommendedName>
</protein>
<dbReference type="RefSeq" id="WP_021944461.1">
    <property type="nucleotide sequence ID" value="NZ_JACOOX010000001.1"/>
</dbReference>
<dbReference type="Pfam" id="PF20076">
    <property type="entry name" value="DUF6472"/>
    <property type="match status" value="1"/>
</dbReference>
<comment type="caution">
    <text evidence="2">The sequence shown here is derived from an EMBL/GenBank/DDBJ whole genome shotgun (WGS) entry which is preliminary data.</text>
</comment>
<dbReference type="Proteomes" id="UP000615234">
    <property type="component" value="Unassembled WGS sequence"/>
</dbReference>
<proteinExistence type="predicted"/>
<accession>A0A8I0AD79</accession>
<dbReference type="InterPro" id="IPR045525">
    <property type="entry name" value="DUF6472"/>
</dbReference>
<keyword evidence="3" id="KW-1185">Reference proteome</keyword>
<evidence type="ECO:0000313" key="3">
    <source>
        <dbReference type="Proteomes" id="UP000615234"/>
    </source>
</evidence>
<feature type="domain" description="DUF6472" evidence="1">
    <location>
        <begin position="4"/>
        <end position="59"/>
    </location>
</feature>
<dbReference type="EMBL" id="JACOOX010000001">
    <property type="protein sequence ID" value="MBC5661633.1"/>
    <property type="molecule type" value="Genomic_DNA"/>
</dbReference>
<evidence type="ECO:0000313" key="2">
    <source>
        <dbReference type="EMBL" id="MBC5661633.1"/>
    </source>
</evidence>
<reference evidence="2 3" key="1">
    <citation type="submission" date="2020-08" db="EMBL/GenBank/DDBJ databases">
        <title>Genome public.</title>
        <authorList>
            <person name="Liu C."/>
            <person name="Sun Q."/>
        </authorList>
    </citation>
    <scope>NUCLEOTIDE SEQUENCE [LARGE SCALE GENOMIC DNA]</scope>
    <source>
        <strain evidence="2 3">NSJ-10</strain>
    </source>
</reference>
<dbReference type="AlphaFoldDB" id="A0A8I0AD79"/>
<name>A0A8I0AD79_9FIRM</name>
<evidence type="ECO:0000259" key="1">
    <source>
        <dbReference type="Pfam" id="PF20076"/>
    </source>
</evidence>
<sequence length="59" mass="6974">MGAASCDLCAHYVYDEEDDFSECMVNMDEDDYARFITSSYESCPYFQLDDEYKVVRKQM</sequence>
<organism evidence="2 3">
    <name type="scientific">Coprococcus hominis</name>
    <name type="common">ex Liu et al. 2022</name>
    <dbReference type="NCBI Taxonomy" id="2763039"/>
    <lineage>
        <taxon>Bacteria</taxon>
        <taxon>Bacillati</taxon>
        <taxon>Bacillota</taxon>
        <taxon>Clostridia</taxon>
        <taxon>Lachnospirales</taxon>
        <taxon>Lachnospiraceae</taxon>
        <taxon>Coprococcus</taxon>
    </lineage>
</organism>
<gene>
    <name evidence="2" type="ORF">H8S09_01790</name>
</gene>